<name>A0A1Y0D8N0_9GAMM</name>
<evidence type="ECO:0000256" key="2">
    <source>
        <dbReference type="ARBA" id="ARBA00022801"/>
    </source>
</evidence>
<dbReference type="KEGG" id="opf:CBP31_13285"/>
<reference evidence="5 6" key="1">
    <citation type="journal article" date="2014" name="Int. J. Syst. Evol. Microbiol.">
        <title>Oceanisphaera profunda sp. nov., a marine bacterium isolated from deep-sea sediment, and emended description of the genus Oceanisphaera.</title>
        <authorList>
            <person name="Xu Z."/>
            <person name="Zhang X.Y."/>
            <person name="Su H.N."/>
            <person name="Yu Z.C."/>
            <person name="Liu C."/>
            <person name="Li H."/>
            <person name="Chen X.L."/>
            <person name="Song X.Y."/>
            <person name="Xie B.B."/>
            <person name="Qin Q.L."/>
            <person name="Zhou B.C."/>
            <person name="Shi M."/>
            <person name="Huang Y."/>
            <person name="Zhang Y.Z."/>
        </authorList>
    </citation>
    <scope>NUCLEOTIDE SEQUENCE [LARGE SCALE GENOMIC DNA]</scope>
    <source>
        <strain evidence="5 6">SM1222</strain>
    </source>
</reference>
<gene>
    <name evidence="5" type="ORF">CBP31_13285</name>
</gene>
<dbReference type="InterPro" id="IPR029060">
    <property type="entry name" value="PIN-like_dom_sf"/>
</dbReference>
<dbReference type="SMART" id="SM00279">
    <property type="entry name" value="HhH2"/>
    <property type="match status" value="1"/>
</dbReference>
<dbReference type="OrthoDB" id="8070997at2"/>
<dbReference type="Gene3D" id="1.10.150.20">
    <property type="entry name" value="5' to 3' exonuclease, C-terminal subdomain"/>
    <property type="match status" value="1"/>
</dbReference>
<dbReference type="SMART" id="SM00475">
    <property type="entry name" value="53EXOc"/>
    <property type="match status" value="1"/>
</dbReference>
<evidence type="ECO:0000259" key="4">
    <source>
        <dbReference type="SMART" id="SM00475"/>
    </source>
</evidence>
<dbReference type="GO" id="GO:0033567">
    <property type="term" value="P:DNA replication, Okazaki fragment processing"/>
    <property type="evidence" value="ECO:0007669"/>
    <property type="project" value="InterPro"/>
</dbReference>
<keyword evidence="6" id="KW-1185">Reference proteome</keyword>
<accession>A0A1Y0D8N0</accession>
<dbReference type="InterPro" id="IPR002421">
    <property type="entry name" value="5-3_exonuclease"/>
</dbReference>
<dbReference type="AlphaFoldDB" id="A0A1Y0D8N0"/>
<dbReference type="PANTHER" id="PTHR42646">
    <property type="entry name" value="FLAP ENDONUCLEASE XNI"/>
    <property type="match status" value="1"/>
</dbReference>
<dbReference type="InterPro" id="IPR036279">
    <property type="entry name" value="5-3_exonuclease_C_sf"/>
</dbReference>
<dbReference type="GO" id="GO:0008409">
    <property type="term" value="F:5'-3' exonuclease activity"/>
    <property type="evidence" value="ECO:0007669"/>
    <property type="project" value="InterPro"/>
</dbReference>
<organism evidence="5 6">
    <name type="scientific">Oceanisphaera profunda</name>
    <dbReference type="NCBI Taxonomy" id="1416627"/>
    <lineage>
        <taxon>Bacteria</taxon>
        <taxon>Pseudomonadati</taxon>
        <taxon>Pseudomonadota</taxon>
        <taxon>Gammaproteobacteria</taxon>
        <taxon>Aeromonadales</taxon>
        <taxon>Aeromonadaceae</taxon>
        <taxon>Oceanisphaera</taxon>
    </lineage>
</organism>
<keyword evidence="5" id="KW-0255">Endonuclease</keyword>
<dbReference type="SUPFAM" id="SSF47807">
    <property type="entry name" value="5' to 3' exonuclease, C-terminal subdomain"/>
    <property type="match status" value="1"/>
</dbReference>
<dbReference type="NCBIfam" id="NF007017">
    <property type="entry name" value="PRK09482.1"/>
    <property type="match status" value="1"/>
</dbReference>
<dbReference type="Gene3D" id="3.40.50.1010">
    <property type="entry name" value="5'-nuclease"/>
    <property type="match status" value="1"/>
</dbReference>
<dbReference type="Pfam" id="PF01367">
    <property type="entry name" value="5_3_exonuc"/>
    <property type="match status" value="1"/>
</dbReference>
<dbReference type="InterPro" id="IPR038969">
    <property type="entry name" value="FEN"/>
</dbReference>
<sequence length="266" mass="29418">MQLLILDALNLIRRLYAVQEQQHQDSDAALAATSAALTHAATRLLRQFQPSHVVAVFDGAPQGFRHHLYPDYKANRKPMPAPLAGYLGQLQQDLWALGIDALLSDTDEADDLIATLARTLSRHGKPSVIVSTDKGFCQLLNPHIQLWDHFKQQALTAPLAEQQFDLSIAQLVDYWALTGVSGSAIKGVPSVGPKRAHALLTRWHSLDQLLAELPSEDKNAALNKEHSTVLKHQQQALLARQLVKLVDDIELGFNLQDLRHHSSTKG</sequence>
<protein>
    <submittedName>
        <fullName evidence="5">Flap endonuclease Xni</fullName>
    </submittedName>
</protein>
<dbReference type="CDD" id="cd09859">
    <property type="entry name" value="PIN_53EXO"/>
    <property type="match status" value="1"/>
</dbReference>
<dbReference type="InterPro" id="IPR008918">
    <property type="entry name" value="HhH2"/>
</dbReference>
<evidence type="ECO:0000256" key="3">
    <source>
        <dbReference type="ARBA" id="ARBA00023125"/>
    </source>
</evidence>
<dbReference type="InterPro" id="IPR020046">
    <property type="entry name" value="5-3_exonucl_a-hlix_arch_N"/>
</dbReference>
<dbReference type="RefSeq" id="WP_087038079.1">
    <property type="nucleotide sequence ID" value="NZ_CP021377.1"/>
</dbReference>
<evidence type="ECO:0000313" key="5">
    <source>
        <dbReference type="EMBL" id="ART83476.1"/>
    </source>
</evidence>
<dbReference type="PANTHER" id="PTHR42646:SF2">
    <property type="entry name" value="5'-3' EXONUCLEASE FAMILY PROTEIN"/>
    <property type="match status" value="1"/>
</dbReference>
<feature type="domain" description="5'-3' exonuclease" evidence="4">
    <location>
        <begin position="1"/>
        <end position="261"/>
    </location>
</feature>
<dbReference type="InterPro" id="IPR020045">
    <property type="entry name" value="DNA_polI_H3TH"/>
</dbReference>
<dbReference type="EMBL" id="CP021377">
    <property type="protein sequence ID" value="ART83476.1"/>
    <property type="molecule type" value="Genomic_DNA"/>
</dbReference>
<keyword evidence="2" id="KW-0378">Hydrolase</keyword>
<dbReference type="Proteomes" id="UP000243937">
    <property type="component" value="Chromosome"/>
</dbReference>
<keyword evidence="3" id="KW-0238">DNA-binding</keyword>
<evidence type="ECO:0000313" key="6">
    <source>
        <dbReference type="Proteomes" id="UP000243937"/>
    </source>
</evidence>
<dbReference type="Pfam" id="PF02739">
    <property type="entry name" value="5_3_exonuc_N"/>
    <property type="match status" value="1"/>
</dbReference>
<dbReference type="GO" id="GO:0003677">
    <property type="term" value="F:DNA binding"/>
    <property type="evidence" value="ECO:0007669"/>
    <property type="project" value="UniProtKB-KW"/>
</dbReference>
<evidence type="ECO:0000256" key="1">
    <source>
        <dbReference type="ARBA" id="ARBA00022722"/>
    </source>
</evidence>
<proteinExistence type="predicted"/>
<dbReference type="CDD" id="cd09898">
    <property type="entry name" value="H3TH_53EXO"/>
    <property type="match status" value="1"/>
</dbReference>
<keyword evidence="1" id="KW-0540">Nuclease</keyword>
<dbReference type="GO" id="GO:0017108">
    <property type="term" value="F:5'-flap endonuclease activity"/>
    <property type="evidence" value="ECO:0007669"/>
    <property type="project" value="InterPro"/>
</dbReference>
<dbReference type="SUPFAM" id="SSF88723">
    <property type="entry name" value="PIN domain-like"/>
    <property type="match status" value="1"/>
</dbReference>